<dbReference type="AlphaFoldDB" id="A0A2R5F5X4"/>
<proteinExistence type="predicted"/>
<dbReference type="Gene3D" id="1.10.10.10">
    <property type="entry name" value="Winged helix-like DNA-binding domain superfamily/Winged helix DNA-binding domain"/>
    <property type="match status" value="1"/>
</dbReference>
<comment type="caution">
    <text evidence="1">The sequence shown here is derived from an EMBL/GenBank/DDBJ whole genome shotgun (WGS) entry which is preliminary data.</text>
</comment>
<protein>
    <submittedName>
        <fullName evidence="1">Transcriptional regulator</fullName>
    </submittedName>
</protein>
<name>A0A2R5F5X4_9BACL</name>
<dbReference type="InterPro" id="IPR036390">
    <property type="entry name" value="WH_DNA-bd_sf"/>
</dbReference>
<reference evidence="1 2" key="1">
    <citation type="submission" date="2017-08" db="EMBL/GenBank/DDBJ databases">
        <title>Substantial Increase in Enzyme Production by Combined Drug-Resistance Mutations in Paenibacillus agaridevorans.</title>
        <authorList>
            <person name="Tanaka Y."/>
            <person name="Funane K."/>
            <person name="Hosaka T."/>
            <person name="Shiwa Y."/>
            <person name="Fujita N."/>
            <person name="Miyazaki T."/>
            <person name="Yoshikawa H."/>
            <person name="Murakami K."/>
            <person name="Kasahara K."/>
            <person name="Inaoka T."/>
            <person name="Hiraga Y."/>
            <person name="Ochi K."/>
        </authorList>
    </citation>
    <scope>NUCLEOTIDE SEQUENCE [LARGE SCALE GENOMIC DNA]</scope>
    <source>
        <strain evidence="1 2">T-3040</strain>
    </source>
</reference>
<dbReference type="RefSeq" id="WP_258235318.1">
    <property type="nucleotide sequence ID" value="NZ_BDQX01000458.1"/>
</dbReference>
<evidence type="ECO:0000313" key="2">
    <source>
        <dbReference type="Proteomes" id="UP000245202"/>
    </source>
</evidence>
<dbReference type="Proteomes" id="UP000245202">
    <property type="component" value="Unassembled WGS sequence"/>
</dbReference>
<dbReference type="InterPro" id="IPR036388">
    <property type="entry name" value="WH-like_DNA-bd_sf"/>
</dbReference>
<dbReference type="Pfam" id="PF13412">
    <property type="entry name" value="HTH_24"/>
    <property type="match status" value="1"/>
</dbReference>
<evidence type="ECO:0000313" key="1">
    <source>
        <dbReference type="EMBL" id="GBG12293.1"/>
    </source>
</evidence>
<gene>
    <name evidence="1" type="ORF">PAT3040_07166</name>
</gene>
<accession>A0A2R5F5X4</accession>
<dbReference type="SUPFAM" id="SSF46785">
    <property type="entry name" value="Winged helix' DNA-binding domain"/>
    <property type="match status" value="1"/>
</dbReference>
<dbReference type="EMBL" id="BDQX01000458">
    <property type="protein sequence ID" value="GBG12293.1"/>
    <property type="molecule type" value="Genomic_DNA"/>
</dbReference>
<sequence>MADLMAERDGVEAVGTAGATRGRLLSLLRKQGGMNAAMLAAELGLTEMAIRRHMHELERQGSVSIVPQRQPKGRPLHVYVLTDAADRHFPRNYHTLAIDLLAELESDPDTLPLIDRMFEGRKRKLLERYAPRMEGKTLEERVRELTAIQNGGGYMAEMERGDGDGYMLHEYNCPISDVAGRYDQACQCELSLFRSLLEANVQRTECLAKGGNRCSYAIGNFGPAALLSGE</sequence>
<organism evidence="1 2">
    <name type="scientific">Paenibacillus agaridevorans</name>
    <dbReference type="NCBI Taxonomy" id="171404"/>
    <lineage>
        <taxon>Bacteria</taxon>
        <taxon>Bacillati</taxon>
        <taxon>Bacillota</taxon>
        <taxon>Bacilli</taxon>
        <taxon>Bacillales</taxon>
        <taxon>Paenibacillaceae</taxon>
        <taxon>Paenibacillus</taxon>
    </lineage>
</organism>
<keyword evidence="2" id="KW-1185">Reference proteome</keyword>